<proteinExistence type="inferred from homology"/>
<sequence>MAEDGASWDRLIRRLKIDCGEFFLKQLEDPKVIEIMRNADGALWLDVAGKGMFDSGVVMGDGAAASLLQTSAGMLDTVVTKERPILGGEFPLDQSRLLGILPPITESPIFAIRKKANFVFPLEDYAAKGMLRPGTNRRADKDFDFLTGSSPLEALQTAVARRANILVVGGTGSGKTTLANAVNDAIAKQCPDDRVIVIEDTRELQMRIRNHLLLRSNDVTSMQELLRACMRLRPDRIIVGEVRGGEAYTLLKAWNSGHPGGVATIHADSAAEGLSKLAAYCLENVDAQTSTEERMCRNVASVVQVVLFIERIGEEPGRAVSEICRVRGYSNGAFDLESF</sequence>
<comment type="similarity">
    <text evidence="1">Belongs to the GSP E family.</text>
</comment>
<evidence type="ECO:0000313" key="3">
    <source>
        <dbReference type="EMBL" id="GMR28783.1"/>
    </source>
</evidence>
<evidence type="ECO:0000256" key="1">
    <source>
        <dbReference type="ARBA" id="ARBA00006611"/>
    </source>
</evidence>
<dbReference type="Gene3D" id="3.30.450.90">
    <property type="match status" value="1"/>
</dbReference>
<gene>
    <name evidence="3" type="primary">trbB</name>
    <name evidence="3" type="ORF">STENOSP10_30040</name>
</gene>
<dbReference type="Pfam" id="PF00437">
    <property type="entry name" value="T2SSE"/>
    <property type="match status" value="1"/>
</dbReference>
<dbReference type="InterPro" id="IPR050921">
    <property type="entry name" value="T4SS_GSP_E_ATPase"/>
</dbReference>
<accession>A0ABQ6QF10</accession>
<comment type="caution">
    <text evidence="3">The sequence shown here is derived from an EMBL/GenBank/DDBJ whole genome shotgun (WGS) entry which is preliminary data.</text>
</comment>
<feature type="domain" description="Bacterial type II secretion system protein E" evidence="2">
    <location>
        <begin position="155"/>
        <end position="298"/>
    </location>
</feature>
<reference evidence="4" key="1">
    <citation type="submission" date="2023-07" db="EMBL/GenBank/DDBJ databases">
        <title>Genome sequence of Stenotrophomonas sp. Alg010 isolated from Sargassum waste.</title>
        <authorList>
            <person name="Mohapatra"/>
            <person name="B.R."/>
        </authorList>
    </citation>
    <scope>NUCLEOTIDE SEQUENCE [LARGE SCALE GENOMIC DNA]</scope>
    <source>
        <strain evidence="4">Alg010</strain>
    </source>
</reference>
<dbReference type="SUPFAM" id="SSF52540">
    <property type="entry name" value="P-loop containing nucleoside triphosphate hydrolases"/>
    <property type="match status" value="1"/>
</dbReference>
<dbReference type="CDD" id="cd01130">
    <property type="entry name" value="VirB11-like_ATPase"/>
    <property type="match status" value="1"/>
</dbReference>
<dbReference type="PANTHER" id="PTHR30486">
    <property type="entry name" value="TWITCHING MOTILITY PROTEIN PILT"/>
    <property type="match status" value="1"/>
</dbReference>
<protein>
    <submittedName>
        <fullName evidence="3">P-type conjugative transfer ATPase TrbB</fullName>
    </submittedName>
</protein>
<dbReference type="InterPro" id="IPR001482">
    <property type="entry name" value="T2SS/T4SS_dom"/>
</dbReference>
<organism evidence="3 4">
    <name type="scientific">Stenotrophomonas sepilia</name>
    <dbReference type="NCBI Taxonomy" id="2860290"/>
    <lineage>
        <taxon>Bacteria</taxon>
        <taxon>Pseudomonadati</taxon>
        <taxon>Pseudomonadota</taxon>
        <taxon>Gammaproteobacteria</taxon>
        <taxon>Lysobacterales</taxon>
        <taxon>Lysobacteraceae</taxon>
        <taxon>Stenotrophomonas</taxon>
        <taxon>Stenotrophomonas maltophilia group</taxon>
    </lineage>
</organism>
<dbReference type="InterPro" id="IPR027417">
    <property type="entry name" value="P-loop_NTPase"/>
</dbReference>
<dbReference type="PANTHER" id="PTHR30486:SF6">
    <property type="entry name" value="TYPE IV PILUS RETRACTATION ATPASE PILT"/>
    <property type="match status" value="1"/>
</dbReference>
<dbReference type="EMBL" id="BTRJ01000034">
    <property type="protein sequence ID" value="GMR28783.1"/>
    <property type="molecule type" value="Genomic_DNA"/>
</dbReference>
<keyword evidence="4" id="KW-1185">Reference proteome</keyword>
<dbReference type="NCBIfam" id="TIGR02782">
    <property type="entry name" value="TrbB_P"/>
    <property type="match status" value="1"/>
</dbReference>
<dbReference type="Proteomes" id="UP001306668">
    <property type="component" value="Unassembled WGS sequence"/>
</dbReference>
<dbReference type="Gene3D" id="3.40.50.300">
    <property type="entry name" value="P-loop containing nucleotide triphosphate hydrolases"/>
    <property type="match status" value="1"/>
</dbReference>
<dbReference type="RefSeq" id="WP_338167975.1">
    <property type="nucleotide sequence ID" value="NZ_BTRJ01000034.1"/>
</dbReference>
<dbReference type="InterPro" id="IPR014149">
    <property type="entry name" value="Conjug-transfer_TrbB"/>
</dbReference>
<name>A0ABQ6QF10_9GAMM</name>
<evidence type="ECO:0000259" key="2">
    <source>
        <dbReference type="Pfam" id="PF00437"/>
    </source>
</evidence>
<evidence type="ECO:0000313" key="4">
    <source>
        <dbReference type="Proteomes" id="UP001306668"/>
    </source>
</evidence>